<organism evidence="3 4">
    <name type="scientific">Candidatus Onthomorpha intestinigallinarum</name>
    <dbReference type="NCBI Taxonomy" id="2840880"/>
    <lineage>
        <taxon>Bacteria</taxon>
        <taxon>Pseudomonadati</taxon>
        <taxon>Bacteroidota</taxon>
        <taxon>Bacteroidia</taxon>
        <taxon>Bacteroidales</taxon>
        <taxon>Candidatus Onthomorpha</taxon>
    </lineage>
</organism>
<feature type="domain" description="AB hydrolase-1" evidence="2">
    <location>
        <begin position="15"/>
        <end position="248"/>
    </location>
</feature>
<dbReference type="PRINTS" id="PR00111">
    <property type="entry name" value="ABHYDROLASE"/>
</dbReference>
<dbReference type="Gene3D" id="3.40.50.1820">
    <property type="entry name" value="alpha/beta hydrolase"/>
    <property type="match status" value="1"/>
</dbReference>
<dbReference type="Pfam" id="PF00561">
    <property type="entry name" value="Abhydrolase_1"/>
    <property type="match status" value="1"/>
</dbReference>
<dbReference type="PANTHER" id="PTHR46118">
    <property type="entry name" value="PROTEIN ABHD11"/>
    <property type="match status" value="1"/>
</dbReference>
<sequence length="261" mass="29618">MELFYRTYGTLQGRTVVILHGWLGMSGHWHNIARFLATKGFRVVVPDLPDHGRSFHTDFFSYEGMARCMDDFLRSHTIGKPILVGHSMGGKIAMKMVDLYGDVYDRLVIVDILPRVYPWLMEKGSVADVILNTDLESFSARSQLYDHFRQNSVGDGWLALLMQNIRMETDGKGKAVFRWRSNACMLAKNMFKVAGGLDLSDIYLPTLLIRGDRSEFTREEDIGDFGVVFKNGSIVTVADSGHWVFVDNTEGLLECLMNYLN</sequence>
<dbReference type="PANTHER" id="PTHR46118:SF4">
    <property type="entry name" value="PROTEIN ABHD11"/>
    <property type="match status" value="1"/>
</dbReference>
<keyword evidence="1 3" id="KW-0378">Hydrolase</keyword>
<name>A0A9D1UIT9_9BACT</name>
<comment type="caution">
    <text evidence="3">The sequence shown here is derived from an EMBL/GenBank/DDBJ whole genome shotgun (WGS) entry which is preliminary data.</text>
</comment>
<dbReference type="InterPro" id="IPR000073">
    <property type="entry name" value="AB_hydrolase_1"/>
</dbReference>
<dbReference type="AlphaFoldDB" id="A0A9D1UIT9"/>
<reference evidence="3" key="1">
    <citation type="journal article" date="2021" name="PeerJ">
        <title>Extensive microbial diversity within the chicken gut microbiome revealed by metagenomics and culture.</title>
        <authorList>
            <person name="Gilroy R."/>
            <person name="Ravi A."/>
            <person name="Getino M."/>
            <person name="Pursley I."/>
            <person name="Horton D.L."/>
            <person name="Alikhan N.F."/>
            <person name="Baker D."/>
            <person name="Gharbi K."/>
            <person name="Hall N."/>
            <person name="Watson M."/>
            <person name="Adriaenssens E.M."/>
            <person name="Foster-Nyarko E."/>
            <person name="Jarju S."/>
            <person name="Secka A."/>
            <person name="Antonio M."/>
            <person name="Oren A."/>
            <person name="Chaudhuri R.R."/>
            <person name="La Ragione R."/>
            <person name="Hildebrand F."/>
            <person name="Pallen M.J."/>
        </authorList>
    </citation>
    <scope>NUCLEOTIDE SEQUENCE</scope>
    <source>
        <strain evidence="3">Gambia16-930</strain>
    </source>
</reference>
<evidence type="ECO:0000256" key="1">
    <source>
        <dbReference type="ARBA" id="ARBA00022801"/>
    </source>
</evidence>
<dbReference type="SUPFAM" id="SSF53474">
    <property type="entry name" value="alpha/beta-Hydrolases"/>
    <property type="match status" value="1"/>
</dbReference>
<reference evidence="3" key="2">
    <citation type="submission" date="2021-04" db="EMBL/GenBank/DDBJ databases">
        <authorList>
            <person name="Gilroy R."/>
        </authorList>
    </citation>
    <scope>NUCLEOTIDE SEQUENCE</scope>
    <source>
        <strain evidence="3">Gambia16-930</strain>
    </source>
</reference>
<dbReference type="PRINTS" id="PR00412">
    <property type="entry name" value="EPOXHYDRLASE"/>
</dbReference>
<dbReference type="EMBL" id="DXGG01000249">
    <property type="protein sequence ID" value="HIW88186.1"/>
    <property type="molecule type" value="Genomic_DNA"/>
</dbReference>
<dbReference type="InterPro" id="IPR029058">
    <property type="entry name" value="AB_hydrolase_fold"/>
</dbReference>
<protein>
    <submittedName>
        <fullName evidence="3">Alpha/beta hydrolase</fullName>
    </submittedName>
</protein>
<dbReference type="InterPro" id="IPR000639">
    <property type="entry name" value="Epox_hydrolase-like"/>
</dbReference>
<gene>
    <name evidence="3" type="ORF">IAC47_07980</name>
</gene>
<dbReference type="Proteomes" id="UP000824267">
    <property type="component" value="Unassembled WGS sequence"/>
</dbReference>
<evidence type="ECO:0000259" key="2">
    <source>
        <dbReference type="Pfam" id="PF00561"/>
    </source>
</evidence>
<dbReference type="GO" id="GO:0016787">
    <property type="term" value="F:hydrolase activity"/>
    <property type="evidence" value="ECO:0007669"/>
    <property type="project" value="UniProtKB-KW"/>
</dbReference>
<evidence type="ECO:0000313" key="4">
    <source>
        <dbReference type="Proteomes" id="UP000824267"/>
    </source>
</evidence>
<evidence type="ECO:0000313" key="3">
    <source>
        <dbReference type="EMBL" id="HIW88186.1"/>
    </source>
</evidence>
<proteinExistence type="predicted"/>
<accession>A0A9D1UIT9</accession>